<dbReference type="InterPro" id="IPR019734">
    <property type="entry name" value="TPR_rpt"/>
</dbReference>
<evidence type="ECO:0000313" key="2">
    <source>
        <dbReference type="EMBL" id="QCK16800.1"/>
    </source>
</evidence>
<dbReference type="Proteomes" id="UP000298616">
    <property type="component" value="Chromosome"/>
</dbReference>
<gene>
    <name evidence="2" type="ORF">DCC35_19710</name>
</gene>
<dbReference type="PROSITE" id="PS50293">
    <property type="entry name" value="TPR_REGION"/>
    <property type="match status" value="1"/>
</dbReference>
<evidence type="ECO:0000256" key="1">
    <source>
        <dbReference type="PROSITE-ProRule" id="PRU00339"/>
    </source>
</evidence>
<dbReference type="KEGG" id="fpf:DCC35_19710"/>
<sequence length="298" mass="34120">MFRFFVLSAFVFVNVFINAQVKLINGDSLIEAGIQLHDEEKYEEAISLFEQVNPGDTTYYTALIEKANSLVALEKYKESITLIKSILKKGTENKAMAFNLIGTAFDENGNADSAIFYYKKGLEEFPYHASLHYNLGVTLYHQENYEEAIKNFQEALYINPFHSNSHLYLGEIAVKRQMSTKAFLSFGTYLAINPGNNQILVILNNILLGNADEYGEIDYKLDNSAFKELDLIINSRAALKDDFKSNIKVEAPVVQQSELILEMLEYKKGTGDFWMDFYVPFYTFVQKESFLSHLFIHC</sequence>
<dbReference type="PROSITE" id="PS50005">
    <property type="entry name" value="TPR"/>
    <property type="match status" value="2"/>
</dbReference>
<organism evidence="2 3">
    <name type="scientific">Mangrovivirga cuniculi</name>
    <dbReference type="NCBI Taxonomy" id="2715131"/>
    <lineage>
        <taxon>Bacteria</taxon>
        <taxon>Pseudomonadati</taxon>
        <taxon>Bacteroidota</taxon>
        <taxon>Cytophagia</taxon>
        <taxon>Cytophagales</taxon>
        <taxon>Mangrovivirgaceae</taxon>
        <taxon>Mangrovivirga</taxon>
    </lineage>
</organism>
<dbReference type="RefSeq" id="WP_137092393.1">
    <property type="nucleotide sequence ID" value="NZ_CP028923.1"/>
</dbReference>
<feature type="repeat" description="TPR" evidence="1">
    <location>
        <begin position="129"/>
        <end position="162"/>
    </location>
</feature>
<dbReference type="Pfam" id="PF13432">
    <property type="entry name" value="TPR_16"/>
    <property type="match status" value="1"/>
</dbReference>
<keyword evidence="1" id="KW-0802">TPR repeat</keyword>
<reference evidence="2 3" key="1">
    <citation type="submission" date="2018-04" db="EMBL/GenBank/DDBJ databases">
        <title>Complete genome uncultured novel isolate.</title>
        <authorList>
            <person name="Merlino G."/>
        </authorList>
    </citation>
    <scope>NUCLEOTIDE SEQUENCE [LARGE SCALE GENOMIC DNA]</scope>
    <source>
        <strain evidence="3">R1DC9</strain>
    </source>
</reference>
<dbReference type="EMBL" id="CP028923">
    <property type="protein sequence ID" value="QCK16800.1"/>
    <property type="molecule type" value="Genomic_DNA"/>
</dbReference>
<dbReference type="PANTHER" id="PTHR12558:SF13">
    <property type="entry name" value="CELL DIVISION CYCLE PROTEIN 27 HOMOLOG"/>
    <property type="match status" value="1"/>
</dbReference>
<proteinExistence type="predicted"/>
<dbReference type="AlphaFoldDB" id="A0A4D7JTE7"/>
<dbReference type="Pfam" id="PF00515">
    <property type="entry name" value="TPR_1"/>
    <property type="match status" value="1"/>
</dbReference>
<evidence type="ECO:0000313" key="3">
    <source>
        <dbReference type="Proteomes" id="UP000298616"/>
    </source>
</evidence>
<keyword evidence="3" id="KW-1185">Reference proteome</keyword>
<dbReference type="OrthoDB" id="793001at2"/>
<dbReference type="Gene3D" id="1.25.40.10">
    <property type="entry name" value="Tetratricopeptide repeat domain"/>
    <property type="match status" value="1"/>
</dbReference>
<name>A0A4D7JTE7_9BACT</name>
<accession>A0A4D7JTE7</accession>
<dbReference type="SUPFAM" id="SSF48452">
    <property type="entry name" value="TPR-like"/>
    <property type="match status" value="1"/>
</dbReference>
<dbReference type="SMART" id="SM00028">
    <property type="entry name" value="TPR"/>
    <property type="match status" value="4"/>
</dbReference>
<protein>
    <submittedName>
        <fullName evidence="2">Uncharacterized protein</fullName>
    </submittedName>
</protein>
<feature type="repeat" description="TPR" evidence="1">
    <location>
        <begin position="95"/>
        <end position="128"/>
    </location>
</feature>
<dbReference type="PANTHER" id="PTHR12558">
    <property type="entry name" value="CELL DIVISION CYCLE 16,23,27"/>
    <property type="match status" value="1"/>
</dbReference>
<dbReference type="InterPro" id="IPR011990">
    <property type="entry name" value="TPR-like_helical_dom_sf"/>
</dbReference>